<keyword evidence="2" id="KW-1185">Reference proteome</keyword>
<name>A0AAE4SBT9_9EURY</name>
<protein>
    <submittedName>
        <fullName evidence="1">Uncharacterized protein</fullName>
    </submittedName>
</protein>
<organism evidence="1 2">
    <name type="scientific">Methanorbis rubei</name>
    <dbReference type="NCBI Taxonomy" id="3028300"/>
    <lineage>
        <taxon>Archaea</taxon>
        <taxon>Methanobacteriati</taxon>
        <taxon>Methanobacteriota</taxon>
        <taxon>Stenosarchaea group</taxon>
        <taxon>Methanomicrobia</taxon>
        <taxon>Methanomicrobiales</taxon>
        <taxon>Methanocorpusculaceae</taxon>
        <taxon>Methanorbis</taxon>
    </lineage>
</organism>
<reference evidence="1 2" key="1">
    <citation type="submission" date="2023-06" db="EMBL/GenBank/DDBJ databases">
        <title>Genome sequence of Methancorpusculaceae sp. Cs1.</title>
        <authorList>
            <person name="Protasov E."/>
            <person name="Platt K."/>
            <person name="Poehlein A."/>
            <person name="Daniel R."/>
            <person name="Brune A."/>
        </authorList>
    </citation>
    <scope>NUCLEOTIDE SEQUENCE [LARGE SCALE GENOMIC DNA]</scope>
    <source>
        <strain evidence="1 2">Cs1</strain>
    </source>
</reference>
<proteinExistence type="predicted"/>
<gene>
    <name evidence="1" type="ORF">McpCs1_04550</name>
</gene>
<evidence type="ECO:0000313" key="2">
    <source>
        <dbReference type="Proteomes" id="UP001283212"/>
    </source>
</evidence>
<evidence type="ECO:0000313" key="1">
    <source>
        <dbReference type="EMBL" id="MDV0443088.1"/>
    </source>
</evidence>
<dbReference type="AlphaFoldDB" id="A0AAE4SBT9"/>
<dbReference type="Proteomes" id="UP001283212">
    <property type="component" value="Unassembled WGS sequence"/>
</dbReference>
<comment type="caution">
    <text evidence="1">The sequence shown here is derived from an EMBL/GenBank/DDBJ whole genome shotgun (WGS) entry which is preliminary data.</text>
</comment>
<dbReference type="EMBL" id="JAWDKB010000002">
    <property type="protein sequence ID" value="MDV0443088.1"/>
    <property type="molecule type" value="Genomic_DNA"/>
</dbReference>
<accession>A0AAE4SBT9</accession>
<sequence length="273" mass="30982">MKAYRTMEVLPIKKISQTILLAGFLFLLLTIPALAMDPAEVNYLQIQKSLDLMEQYNGTEMTTAEYLEIIWPQVYAKISPEHKKKLAAFTHIWELKELDRTDGGTGIGFTLNEAIGRERFALMDAIEKLEITEGEYQAIAQTEIYLDLSDDLRKHMSGMVRAQRGPDAGVRGGASITEGETQWFSKNVTANVTRISVDLQWENPANVQNNLSITIYSPDRCVFGPFIEAESFYSNPQKMQIHTYIVRPDNVAEGEWWYCIQGVKVDGVQNYTI</sequence>